<dbReference type="InterPro" id="IPR029058">
    <property type="entry name" value="AB_hydrolase_fold"/>
</dbReference>
<proteinExistence type="inferred from homology"/>
<reference evidence="3 4" key="1">
    <citation type="journal article" date="2021" name="BMC Genomics">
        <title>Telomere-to-telomere genome assembly of asparaginase-producing Trichoderma simmonsii.</title>
        <authorList>
            <person name="Chung D."/>
            <person name="Kwon Y.M."/>
            <person name="Yang Y."/>
        </authorList>
    </citation>
    <scope>NUCLEOTIDE SEQUENCE [LARGE SCALE GENOMIC DNA]</scope>
    <source>
        <strain evidence="3 4">GH-Sj1</strain>
    </source>
</reference>
<organism evidence="3 4">
    <name type="scientific">Trichoderma simmonsii</name>
    <dbReference type="NCBI Taxonomy" id="1491479"/>
    <lineage>
        <taxon>Eukaryota</taxon>
        <taxon>Fungi</taxon>
        <taxon>Dikarya</taxon>
        <taxon>Ascomycota</taxon>
        <taxon>Pezizomycotina</taxon>
        <taxon>Sordariomycetes</taxon>
        <taxon>Hypocreomycetidae</taxon>
        <taxon>Hypocreales</taxon>
        <taxon>Hypocreaceae</taxon>
        <taxon>Trichoderma</taxon>
    </lineage>
</organism>
<dbReference type="Proteomes" id="UP000826661">
    <property type="component" value="Chromosome II"/>
</dbReference>
<sequence length="410" mass="46617">MSTMVKLHEDTNFHYETMRALGTVPFHGADITEIFNIMPNIKPGDFESWYHEWFNLAQRILSTVDETKESLFSPVTLRNAYFRASHYIFMADFFLHGNKSDPRIIECFKLWKKYFNKANALLPIPGKHITIKAKDFEMPGLVFRASEASVTNPRPTLIVGGGFESIMEETYHVFAVSALERGYNVILYEGPGHRTLVETQGKGFIAEWEEAVTPVVDYIFANKDHELTFVDTDRIGLVGMSMGGYLAARAAAFEKRLAAVILIDGVYSMMDACMQAFPQGRDAWEKRDAAEFDRLFEQDPSTWSTNRRWFHDDLKFTFCVDSAFEAYKVMDKMSLENGVAQRIRMPAFIGEAVDDLFFKGQPIRVAEAIGGNATLKVFGVEQGGQYHCHSGGLVHMNQEVFEWFARIVGH</sequence>
<comment type="similarity">
    <text evidence="1">Belongs to the AB hydrolase superfamily. FUS2 hydrolase family.</text>
</comment>
<dbReference type="PANTHER" id="PTHR22946">
    <property type="entry name" value="DIENELACTONE HYDROLASE DOMAIN-CONTAINING PROTEIN-RELATED"/>
    <property type="match status" value="1"/>
</dbReference>
<dbReference type="SUPFAM" id="SSF53474">
    <property type="entry name" value="alpha/beta-Hydrolases"/>
    <property type="match status" value="1"/>
</dbReference>
<name>A0A8G0PER8_9HYPO</name>
<evidence type="ECO:0000313" key="3">
    <source>
        <dbReference type="EMBL" id="QYS97847.1"/>
    </source>
</evidence>
<dbReference type="AlphaFoldDB" id="A0A8G0PER8"/>
<dbReference type="Gene3D" id="1.20.1440.110">
    <property type="entry name" value="acylaminoacyl peptidase"/>
    <property type="match status" value="1"/>
</dbReference>
<evidence type="ECO:0000313" key="4">
    <source>
        <dbReference type="Proteomes" id="UP000826661"/>
    </source>
</evidence>
<dbReference type="InterPro" id="IPR050261">
    <property type="entry name" value="FrsA_esterase"/>
</dbReference>
<dbReference type="InterPro" id="IPR000073">
    <property type="entry name" value="AB_hydrolase_1"/>
</dbReference>
<dbReference type="Pfam" id="PF12697">
    <property type="entry name" value="Abhydrolase_6"/>
    <property type="match status" value="1"/>
</dbReference>
<feature type="domain" description="AB hydrolase-1" evidence="2">
    <location>
        <begin position="174"/>
        <end position="314"/>
    </location>
</feature>
<evidence type="ECO:0000259" key="2">
    <source>
        <dbReference type="Pfam" id="PF12697"/>
    </source>
</evidence>
<dbReference type="EMBL" id="CP075865">
    <property type="protein sequence ID" value="QYS97847.1"/>
    <property type="molecule type" value="Genomic_DNA"/>
</dbReference>
<keyword evidence="4" id="KW-1185">Reference proteome</keyword>
<evidence type="ECO:0000256" key="1">
    <source>
        <dbReference type="ARBA" id="ARBA00038115"/>
    </source>
</evidence>
<dbReference type="PANTHER" id="PTHR22946:SF12">
    <property type="entry name" value="CONIDIAL PIGMENT BIOSYNTHESIS PROTEIN AYG1 (AFU_ORTHOLOGUE AFUA_2G17550)"/>
    <property type="match status" value="1"/>
</dbReference>
<gene>
    <name evidence="3" type="ORF">H0G86_005058</name>
</gene>
<dbReference type="Gene3D" id="3.40.50.1820">
    <property type="entry name" value="alpha/beta hydrolase"/>
    <property type="match status" value="1"/>
</dbReference>
<accession>A0A8G0PER8</accession>
<protein>
    <recommendedName>
        <fullName evidence="2">AB hydrolase-1 domain-containing protein</fullName>
    </recommendedName>
</protein>